<evidence type="ECO:0000256" key="4">
    <source>
        <dbReference type="ARBA" id="ARBA00022692"/>
    </source>
</evidence>
<gene>
    <name evidence="10" type="ORF">A8F95_01405</name>
</gene>
<dbReference type="GO" id="GO:0004190">
    <property type="term" value="F:aspartic-type endopeptidase activity"/>
    <property type="evidence" value="ECO:0007669"/>
    <property type="project" value="InterPro"/>
</dbReference>
<keyword evidence="11" id="KW-1185">Reference proteome</keyword>
<comment type="caution">
    <text evidence="10">The sequence shown here is derived from an EMBL/GenBank/DDBJ whole genome shotgun (WGS) entry which is preliminary data.</text>
</comment>
<name>A0A1B9BA74_9BACI</name>
<feature type="transmembrane region" description="Helical" evidence="7">
    <location>
        <begin position="132"/>
        <end position="149"/>
    </location>
</feature>
<evidence type="ECO:0000256" key="5">
    <source>
        <dbReference type="ARBA" id="ARBA00022989"/>
    </source>
</evidence>
<keyword evidence="6 7" id="KW-0472">Membrane</keyword>
<evidence type="ECO:0000256" key="6">
    <source>
        <dbReference type="ARBA" id="ARBA00023136"/>
    </source>
</evidence>
<dbReference type="Pfam" id="PF06750">
    <property type="entry name" value="A24_N_bact"/>
    <property type="match status" value="1"/>
</dbReference>
<dbReference type="Proteomes" id="UP000092578">
    <property type="component" value="Unassembled WGS sequence"/>
</dbReference>
<feature type="transmembrane region" description="Helical" evidence="7">
    <location>
        <begin position="155"/>
        <end position="172"/>
    </location>
</feature>
<comment type="subcellular location">
    <subcellularLocation>
        <location evidence="1">Cell membrane</location>
        <topology evidence="1">Multi-pass membrane protein</topology>
    </subcellularLocation>
</comment>
<feature type="domain" description="Prepilin peptidase A24 N-terminal" evidence="9">
    <location>
        <begin position="16"/>
        <end position="99"/>
    </location>
</feature>
<evidence type="ECO:0000256" key="7">
    <source>
        <dbReference type="SAM" id="Phobius"/>
    </source>
</evidence>
<feature type="transmembrane region" description="Helical" evidence="7">
    <location>
        <begin position="184"/>
        <end position="217"/>
    </location>
</feature>
<dbReference type="Pfam" id="PF01478">
    <property type="entry name" value="Peptidase_A24"/>
    <property type="match status" value="1"/>
</dbReference>
<evidence type="ECO:0000256" key="3">
    <source>
        <dbReference type="ARBA" id="ARBA00022475"/>
    </source>
</evidence>
<feature type="transmembrane region" description="Helical" evidence="7">
    <location>
        <begin position="229"/>
        <end position="248"/>
    </location>
</feature>
<proteinExistence type="inferred from homology"/>
<organism evidence="10 11">
    <name type="scientific">Pseudobacillus wudalianchiensis</name>
    <dbReference type="NCBI Taxonomy" id="1743143"/>
    <lineage>
        <taxon>Bacteria</taxon>
        <taxon>Bacillati</taxon>
        <taxon>Bacillota</taxon>
        <taxon>Bacilli</taxon>
        <taxon>Bacillales</taxon>
        <taxon>Bacillaceae</taxon>
        <taxon>Pseudobacillus</taxon>
    </lineage>
</organism>
<evidence type="ECO:0000256" key="1">
    <source>
        <dbReference type="ARBA" id="ARBA00004651"/>
    </source>
</evidence>
<feature type="domain" description="Prepilin type IV endopeptidase peptidase" evidence="8">
    <location>
        <begin position="110"/>
        <end position="213"/>
    </location>
</feature>
<dbReference type="GO" id="GO:0005886">
    <property type="term" value="C:plasma membrane"/>
    <property type="evidence" value="ECO:0007669"/>
    <property type="project" value="UniProtKB-SubCell"/>
</dbReference>
<evidence type="ECO:0000259" key="9">
    <source>
        <dbReference type="Pfam" id="PF06750"/>
    </source>
</evidence>
<feature type="transmembrane region" description="Helical" evidence="7">
    <location>
        <begin position="79"/>
        <end position="99"/>
    </location>
</feature>
<protein>
    <submittedName>
        <fullName evidence="10">Prepilin peptidase</fullName>
    </submittedName>
</protein>
<dbReference type="InterPro" id="IPR000045">
    <property type="entry name" value="Prepilin_IV_endopep_pep"/>
</dbReference>
<evidence type="ECO:0000259" key="8">
    <source>
        <dbReference type="Pfam" id="PF01478"/>
    </source>
</evidence>
<dbReference type="InterPro" id="IPR050882">
    <property type="entry name" value="Prepilin_peptidase/N-MTase"/>
</dbReference>
<feature type="transmembrane region" description="Helical" evidence="7">
    <location>
        <begin position="6"/>
        <end position="30"/>
    </location>
</feature>
<feature type="transmembrane region" description="Helical" evidence="7">
    <location>
        <begin position="105"/>
        <end position="125"/>
    </location>
</feature>
<keyword evidence="3" id="KW-1003">Cell membrane</keyword>
<evidence type="ECO:0000313" key="11">
    <source>
        <dbReference type="Proteomes" id="UP000092578"/>
    </source>
</evidence>
<accession>A0A1B9BA74</accession>
<keyword evidence="5 7" id="KW-1133">Transmembrane helix</keyword>
<evidence type="ECO:0000256" key="2">
    <source>
        <dbReference type="ARBA" id="ARBA00005801"/>
    </source>
</evidence>
<evidence type="ECO:0000313" key="10">
    <source>
        <dbReference type="EMBL" id="OCA92971.1"/>
    </source>
</evidence>
<dbReference type="Gene3D" id="1.20.120.1220">
    <property type="match status" value="1"/>
</dbReference>
<reference evidence="11" key="1">
    <citation type="submission" date="2016-05" db="EMBL/GenBank/DDBJ databases">
        <authorList>
            <person name="Liu B."/>
            <person name="Wang J."/>
            <person name="Zhu Y."/>
            <person name="Liu G."/>
            <person name="Chen Q."/>
            <person name="Chen Z."/>
            <person name="Lan J."/>
            <person name="Che J."/>
            <person name="Ge C."/>
            <person name="Shi H."/>
            <person name="Pan Z."/>
            <person name="Liu X."/>
        </authorList>
    </citation>
    <scope>NUCLEOTIDE SEQUENCE [LARGE SCALE GENOMIC DNA]</scope>
    <source>
        <strain evidence="11">FJAT-27215</strain>
    </source>
</reference>
<dbReference type="PANTHER" id="PTHR30487">
    <property type="entry name" value="TYPE 4 PREPILIN-LIKE PROTEINS LEADER PEPTIDE-PROCESSING ENZYME"/>
    <property type="match status" value="1"/>
</dbReference>
<dbReference type="EMBL" id="MAYT01000001">
    <property type="protein sequence ID" value="OCA92971.1"/>
    <property type="molecule type" value="Genomic_DNA"/>
</dbReference>
<keyword evidence="4 7" id="KW-0812">Transmembrane</keyword>
<dbReference type="AlphaFoldDB" id="A0A1B9BA74"/>
<dbReference type="GO" id="GO:0006465">
    <property type="term" value="P:signal peptide processing"/>
    <property type="evidence" value="ECO:0007669"/>
    <property type="project" value="TreeGrafter"/>
</dbReference>
<sequence length="255" mass="27921">MLLQSSNIVIVFFVTLYGLLFGSFFNVVGLRVPAGQSIVRPRSACPKCGHMLTARELIPVLSYMMQGGKCRVCRTGISPLYPVTELATALLFLYAYLSFGLTPAFFMAVLLISMLVIITISDLAYMIIPDKILLFFAALFIVGQLLWPLSPWWDSLLGAAVGFFLLLLIAIVSKGGMGGGDIKLFAVIGFVIGTKAVLMTFFLSCALGAFIGVFLLFFGIVKRGKPMPFGPFIAAAAISVYFYGDRVIDWYFSFF</sequence>
<comment type="similarity">
    <text evidence="2">Belongs to the peptidase A24 family.</text>
</comment>
<dbReference type="InterPro" id="IPR010627">
    <property type="entry name" value="Prepilin_pept_A24_N"/>
</dbReference>
<dbReference type="PANTHER" id="PTHR30487:SF0">
    <property type="entry name" value="PREPILIN LEADER PEPTIDASE_N-METHYLTRANSFERASE-RELATED"/>
    <property type="match status" value="1"/>
</dbReference>